<dbReference type="Gene3D" id="3.40.50.410">
    <property type="entry name" value="von Willebrand factor, type A domain"/>
    <property type="match status" value="1"/>
</dbReference>
<dbReference type="Proteomes" id="UP000019763">
    <property type="component" value="Unassembled WGS sequence"/>
</dbReference>
<reference evidence="2" key="1">
    <citation type="submission" date="2013-12" db="EMBL/GenBank/DDBJ databases">
        <authorList>
            <person name="Omoto C.K."/>
            <person name="Sibley D."/>
            <person name="Venepally P."/>
            <person name="Hadjithomas M."/>
            <person name="Karamycheva S."/>
            <person name="Brunk B."/>
            <person name="Roos D."/>
            <person name="Caler E."/>
            <person name="Lorenzi H."/>
        </authorList>
    </citation>
    <scope>NUCLEOTIDE SEQUENCE</scope>
</reference>
<feature type="region of interest" description="Disordered" evidence="1">
    <location>
        <begin position="153"/>
        <end position="182"/>
    </location>
</feature>
<feature type="compositionally biased region" description="Basic and acidic residues" evidence="1">
    <location>
        <begin position="298"/>
        <end position="312"/>
    </location>
</feature>
<dbReference type="AlphaFoldDB" id="A0A023BBC2"/>
<gene>
    <name evidence="2" type="ORF">GNI_030080</name>
</gene>
<evidence type="ECO:0000313" key="3">
    <source>
        <dbReference type="Proteomes" id="UP000019763"/>
    </source>
</evidence>
<dbReference type="GeneID" id="22911262"/>
<protein>
    <submittedName>
        <fullName evidence="2">Uncharacterized protein</fullName>
    </submittedName>
</protein>
<dbReference type="VEuPathDB" id="CryptoDB:GNI_030080"/>
<organism evidence="2 3">
    <name type="scientific">Gregarina niphandrodes</name>
    <name type="common">Septate eugregarine</name>
    <dbReference type="NCBI Taxonomy" id="110365"/>
    <lineage>
        <taxon>Eukaryota</taxon>
        <taxon>Sar</taxon>
        <taxon>Alveolata</taxon>
        <taxon>Apicomplexa</taxon>
        <taxon>Conoidasida</taxon>
        <taxon>Gregarinasina</taxon>
        <taxon>Eugregarinorida</taxon>
        <taxon>Gregarinidae</taxon>
        <taxon>Gregarina</taxon>
    </lineage>
</organism>
<keyword evidence="3" id="KW-1185">Reference proteome</keyword>
<accession>A0A023BBC2</accession>
<evidence type="ECO:0000313" key="2">
    <source>
        <dbReference type="EMBL" id="EZG79024.1"/>
    </source>
</evidence>
<evidence type="ECO:0000256" key="1">
    <source>
        <dbReference type="SAM" id="MobiDB-lite"/>
    </source>
</evidence>
<feature type="compositionally biased region" description="Low complexity" evidence="1">
    <location>
        <begin position="261"/>
        <end position="274"/>
    </location>
</feature>
<dbReference type="InterPro" id="IPR036465">
    <property type="entry name" value="vWFA_dom_sf"/>
</dbReference>
<dbReference type="EMBL" id="AFNH02000227">
    <property type="protein sequence ID" value="EZG79024.1"/>
    <property type="molecule type" value="Genomic_DNA"/>
</dbReference>
<dbReference type="RefSeq" id="XP_011129142.1">
    <property type="nucleotide sequence ID" value="XM_011130840.1"/>
</dbReference>
<proteinExistence type="predicted"/>
<name>A0A023BBC2_GRENI</name>
<comment type="caution">
    <text evidence="2">The sequence shown here is derived from an EMBL/GenBank/DDBJ whole genome shotgun (WGS) entry which is preliminary data.</text>
</comment>
<feature type="region of interest" description="Disordered" evidence="1">
    <location>
        <begin position="261"/>
        <end position="314"/>
    </location>
</feature>
<dbReference type="SUPFAM" id="SSF53300">
    <property type="entry name" value="vWA-like"/>
    <property type="match status" value="1"/>
</dbReference>
<sequence>MKLGFTGLFLTAWAMEQDCLKLPVRLWLHHDATGSYKNLIGDPQTYVQKLLDALNDKLDDFDFGGSLFRDRGAQAKGGCFSQGVTFGTVGTYSSKVSAFASFIETQSFGGGGDDPEDSLSAIPFIGRQQFSGLGDEALRIFMIITDERGKYHGLPDREGELSPDDELPSAVENPNPEASVSCDPSTWYPTLEQLTTAITNYRLLPVTLAAGDSADWWRTFYTDQLGLSEMDFAVFSVDNSAESIAQGVIESVNAVSCNAASTSTTAPTSASSATGNTEADRETDTAPTPASSPTGNTEADRETDTASGEEDHRKKHIIIGTSAAAGGIAALAAVAGIRRFLQRSAASSIEPRNEAAARDGVEGNRRESIIAVDETQYV</sequence>
<feature type="compositionally biased region" description="Low complexity" evidence="1">
    <location>
        <begin position="285"/>
        <end position="294"/>
    </location>
</feature>